<organism evidence="3">
    <name type="scientific">uncultured Desulfobacteraceae bacterium</name>
    <dbReference type="NCBI Taxonomy" id="218296"/>
    <lineage>
        <taxon>Bacteria</taxon>
        <taxon>Pseudomonadati</taxon>
        <taxon>Thermodesulfobacteriota</taxon>
        <taxon>Desulfobacteria</taxon>
        <taxon>Desulfobacterales</taxon>
        <taxon>Desulfobacteraceae</taxon>
        <taxon>environmental samples</taxon>
    </lineage>
</organism>
<dbReference type="InterPro" id="IPR050259">
    <property type="entry name" value="SDR"/>
</dbReference>
<proteinExistence type="inferred from homology"/>
<sequence length="240" mass="25736">MSHLNLSKKLAVVTGATRGIGYAIASRLLEEGAHVIGTGTRPEGSIPTGCEFRCVDFSDLDHASIFAKELSEIEPDILINNAGINKIDSFEKINPEDFDFIQRINVRAPFLLCRSVLPGMKRKKWGRIVTISSIFGHISKEFRASYSASKFAVDGMTAALSAEVAGDGILANCVAPGFINTELTRSILGKEGIADLVSRIPAGRLGKAEEVAALVAWLVGPENTYISGQNIIIDGGFSRV</sequence>
<dbReference type="GO" id="GO:0004316">
    <property type="term" value="F:3-oxoacyl-[acyl-carrier-protein] reductase (NADPH) activity"/>
    <property type="evidence" value="ECO:0007669"/>
    <property type="project" value="UniProtKB-EC"/>
</dbReference>
<evidence type="ECO:0000256" key="2">
    <source>
        <dbReference type="ARBA" id="ARBA00023002"/>
    </source>
</evidence>
<keyword evidence="2 3" id="KW-0560">Oxidoreductase</keyword>
<dbReference type="CDD" id="cd05233">
    <property type="entry name" value="SDR_c"/>
    <property type="match status" value="1"/>
</dbReference>
<dbReference type="SUPFAM" id="SSF51735">
    <property type="entry name" value="NAD(P)-binding Rossmann-fold domains"/>
    <property type="match status" value="1"/>
</dbReference>
<dbReference type="InterPro" id="IPR036291">
    <property type="entry name" value="NAD(P)-bd_dom_sf"/>
</dbReference>
<gene>
    <name evidence="3" type="primary">fabG</name>
    <name evidence="3" type="ORF">EPICR_40059</name>
</gene>
<evidence type="ECO:0000256" key="1">
    <source>
        <dbReference type="ARBA" id="ARBA00006484"/>
    </source>
</evidence>
<dbReference type="Gene3D" id="3.40.50.720">
    <property type="entry name" value="NAD(P)-binding Rossmann-like Domain"/>
    <property type="match status" value="1"/>
</dbReference>
<evidence type="ECO:0000313" key="3">
    <source>
        <dbReference type="EMBL" id="VEN74480.1"/>
    </source>
</evidence>
<reference evidence="3" key="1">
    <citation type="submission" date="2019-01" db="EMBL/GenBank/DDBJ databases">
        <authorList>
            <consortium name="Genoscope - CEA"/>
            <person name="William W."/>
        </authorList>
    </citation>
    <scope>NUCLEOTIDE SEQUENCE</scope>
    <source>
        <strain evidence="3">CR-1</strain>
    </source>
</reference>
<dbReference type="PRINTS" id="PR00081">
    <property type="entry name" value="GDHRDH"/>
</dbReference>
<dbReference type="FunFam" id="3.40.50.720:FF:000173">
    <property type="entry name" value="3-oxoacyl-[acyl-carrier protein] reductase"/>
    <property type="match status" value="1"/>
</dbReference>
<dbReference type="GO" id="GO:0032787">
    <property type="term" value="P:monocarboxylic acid metabolic process"/>
    <property type="evidence" value="ECO:0007669"/>
    <property type="project" value="UniProtKB-ARBA"/>
</dbReference>
<accession>A0A484HGY9</accession>
<dbReference type="PROSITE" id="PS00061">
    <property type="entry name" value="ADH_SHORT"/>
    <property type="match status" value="1"/>
</dbReference>
<comment type="similarity">
    <text evidence="1">Belongs to the short-chain dehydrogenases/reductases (SDR) family.</text>
</comment>
<dbReference type="PANTHER" id="PTHR42879:SF2">
    <property type="entry name" value="3-OXOACYL-[ACYL-CARRIER-PROTEIN] REDUCTASE FABG"/>
    <property type="match status" value="1"/>
</dbReference>
<dbReference type="EC" id="1.1.1.100" evidence="3"/>
<dbReference type="PANTHER" id="PTHR42879">
    <property type="entry name" value="3-OXOACYL-(ACYL-CARRIER-PROTEIN) REDUCTASE"/>
    <property type="match status" value="1"/>
</dbReference>
<dbReference type="EMBL" id="CAACVI010000034">
    <property type="protein sequence ID" value="VEN74480.1"/>
    <property type="molecule type" value="Genomic_DNA"/>
</dbReference>
<dbReference type="InterPro" id="IPR020904">
    <property type="entry name" value="Sc_DH/Rdtase_CS"/>
</dbReference>
<name>A0A484HGY9_9BACT</name>
<dbReference type="Pfam" id="PF13561">
    <property type="entry name" value="adh_short_C2"/>
    <property type="match status" value="1"/>
</dbReference>
<dbReference type="PRINTS" id="PR00080">
    <property type="entry name" value="SDRFAMILY"/>
</dbReference>
<protein>
    <submittedName>
        <fullName evidence="3">3-oxoacyl-(Acyl-carrier-protein) reductase FabG</fullName>
        <ecNumber evidence="3">1.1.1.100</ecNumber>
    </submittedName>
</protein>
<dbReference type="InterPro" id="IPR002347">
    <property type="entry name" value="SDR_fam"/>
</dbReference>
<dbReference type="AlphaFoldDB" id="A0A484HGY9"/>